<reference evidence="5 6" key="1">
    <citation type="journal article" date="2021" name="bioRxiv">
        <title>The Gossypium anomalum genome as a resource for cotton improvement and evolutionary analysis of hybrid incompatibility.</title>
        <authorList>
            <person name="Grover C.E."/>
            <person name="Yuan D."/>
            <person name="Arick M.A."/>
            <person name="Miller E.R."/>
            <person name="Hu G."/>
            <person name="Peterson D.G."/>
            <person name="Wendel J.F."/>
            <person name="Udall J.A."/>
        </authorList>
    </citation>
    <scope>NUCLEOTIDE SEQUENCE [LARGE SCALE GENOMIC DNA]</scope>
    <source>
        <strain evidence="5">JFW-Udall</strain>
        <tissue evidence="5">Leaf</tissue>
    </source>
</reference>
<comment type="similarity">
    <text evidence="1 2">Belongs to the TIFY/JAZ family.</text>
</comment>
<protein>
    <recommendedName>
        <fullName evidence="2">Protein TIFY</fullName>
    </recommendedName>
    <alternativeName>
        <fullName evidence="2">Jasmonate ZIM domain-containing protein</fullName>
    </alternativeName>
</protein>
<dbReference type="PROSITE" id="PS51320">
    <property type="entry name" value="TIFY"/>
    <property type="match status" value="1"/>
</dbReference>
<dbReference type="AlphaFoldDB" id="A0A8J5YK66"/>
<dbReference type="GO" id="GO:0031347">
    <property type="term" value="P:regulation of defense response"/>
    <property type="evidence" value="ECO:0007669"/>
    <property type="project" value="UniProtKB-UniRule"/>
</dbReference>
<evidence type="ECO:0000256" key="2">
    <source>
        <dbReference type="RuleBase" id="RU369065"/>
    </source>
</evidence>
<keyword evidence="2" id="KW-0539">Nucleus</keyword>
<dbReference type="GO" id="GO:0009611">
    <property type="term" value="P:response to wounding"/>
    <property type="evidence" value="ECO:0007669"/>
    <property type="project" value="UniProtKB-UniRule"/>
</dbReference>
<feature type="domain" description="Tify" evidence="4">
    <location>
        <begin position="166"/>
        <end position="201"/>
    </location>
</feature>
<dbReference type="EMBL" id="JAHUZN010000010">
    <property type="protein sequence ID" value="KAG8481065.1"/>
    <property type="molecule type" value="Genomic_DNA"/>
</dbReference>
<feature type="region of interest" description="Disordered" evidence="3">
    <location>
        <begin position="136"/>
        <end position="162"/>
    </location>
</feature>
<dbReference type="OrthoDB" id="1934352at2759"/>
<comment type="domain">
    <text evidence="2">The jas domain is required for interaction with COI1.</text>
</comment>
<keyword evidence="2" id="KW-1184">Jasmonic acid signaling pathway</keyword>
<dbReference type="GO" id="GO:0005634">
    <property type="term" value="C:nucleus"/>
    <property type="evidence" value="ECO:0007669"/>
    <property type="project" value="UniProtKB-SubCell"/>
</dbReference>
<comment type="caution">
    <text evidence="5">The sequence shown here is derived from an EMBL/GenBank/DDBJ whole genome shotgun (WGS) entry which is preliminary data.</text>
</comment>
<evidence type="ECO:0000259" key="4">
    <source>
        <dbReference type="PROSITE" id="PS51320"/>
    </source>
</evidence>
<accession>A0A8J5YK66</accession>
<dbReference type="SMART" id="SM00979">
    <property type="entry name" value="TIFY"/>
    <property type="match status" value="1"/>
</dbReference>
<name>A0A8J5YK66_9ROSI</name>
<evidence type="ECO:0000313" key="5">
    <source>
        <dbReference type="EMBL" id="KAG8481065.1"/>
    </source>
</evidence>
<dbReference type="InterPro" id="IPR010399">
    <property type="entry name" value="Tify_dom"/>
</dbReference>
<dbReference type="Proteomes" id="UP000701853">
    <property type="component" value="Chromosome 10"/>
</dbReference>
<evidence type="ECO:0000256" key="1">
    <source>
        <dbReference type="ARBA" id="ARBA00008614"/>
    </source>
</evidence>
<evidence type="ECO:0000313" key="6">
    <source>
        <dbReference type="Proteomes" id="UP000701853"/>
    </source>
</evidence>
<dbReference type="Pfam" id="PF06200">
    <property type="entry name" value="tify"/>
    <property type="match status" value="1"/>
</dbReference>
<comment type="subcellular location">
    <subcellularLocation>
        <location evidence="2">Nucleus</location>
    </subcellularLocation>
</comment>
<organism evidence="5 6">
    <name type="scientific">Gossypium anomalum</name>
    <dbReference type="NCBI Taxonomy" id="47600"/>
    <lineage>
        <taxon>Eukaryota</taxon>
        <taxon>Viridiplantae</taxon>
        <taxon>Streptophyta</taxon>
        <taxon>Embryophyta</taxon>
        <taxon>Tracheophyta</taxon>
        <taxon>Spermatophyta</taxon>
        <taxon>Magnoliopsida</taxon>
        <taxon>eudicotyledons</taxon>
        <taxon>Gunneridae</taxon>
        <taxon>Pentapetalae</taxon>
        <taxon>rosids</taxon>
        <taxon>malvids</taxon>
        <taxon>Malvales</taxon>
        <taxon>Malvaceae</taxon>
        <taxon>Malvoideae</taxon>
        <taxon>Gossypium</taxon>
    </lineage>
</organism>
<dbReference type="GO" id="GO:2000022">
    <property type="term" value="P:regulation of jasmonic acid mediated signaling pathway"/>
    <property type="evidence" value="ECO:0007669"/>
    <property type="project" value="UniProtKB-UniRule"/>
</dbReference>
<proteinExistence type="inferred from homology"/>
<dbReference type="InterPro" id="IPR040390">
    <property type="entry name" value="TIFY/JAZ"/>
</dbReference>
<dbReference type="PANTHER" id="PTHR33077">
    <property type="entry name" value="PROTEIN TIFY 4A-RELATED-RELATED"/>
    <property type="match status" value="1"/>
</dbReference>
<keyword evidence="6" id="KW-1185">Reference proteome</keyword>
<evidence type="ECO:0000256" key="3">
    <source>
        <dbReference type="SAM" id="MobiDB-lite"/>
    </source>
</evidence>
<comment type="function">
    <text evidence="2">Repressor of jasmonate responses.</text>
</comment>
<gene>
    <name evidence="5" type="ORF">CXB51_025864</name>
</gene>
<sequence>MEAGVTTTATTTASFSSILDKPLSQLTEEDISQLTREDCRKFLKEKGMRRPSWNKSQAIQQVISFKALLESNEDSGAGARRKILVCPPPSHFPPQNAVASNSGESVKEAVFGEEESLYGQKDLSLKAAPVVQMNCQGGDTDDKTLSPSLGSPREYSKLPGRSQCETNELGGQMTIFYRGKINVYDGVPLAKAQAIMHLAASPIDFPQGNLCNQNGAFRSFLGHVQEAEDKNDLISSIALNLNSHTVHTEKMTEYQPQFRGKANISRDSVPWGLHDALLMIGPLRKCRWTGEQKSIMQRYLEKRKDRRPSIIRPTLALCNDVSHLSNLTEMHIWNIFMDYSSVRGRFFKGRKKAGQTLSSSEMYLNHQIRANYLNGQTNRSRTSSPPVSGVPHAFYSSADNQELVKFSVDLNDEGKF</sequence>
<dbReference type="PANTHER" id="PTHR33077:SF42">
    <property type="entry name" value="PROTEIN TIFY 4A-RELATED"/>
    <property type="match status" value="1"/>
</dbReference>